<name>A0A1J1IWE3_9DIPT</name>
<dbReference type="EMBL" id="CVRI01000060">
    <property type="protein sequence ID" value="CRL03884.1"/>
    <property type="molecule type" value="Genomic_DNA"/>
</dbReference>
<dbReference type="Proteomes" id="UP000183832">
    <property type="component" value="Unassembled WGS sequence"/>
</dbReference>
<gene>
    <name evidence="1" type="ORF">CLUMA_CG017008</name>
</gene>
<keyword evidence="2" id="KW-1185">Reference proteome</keyword>
<evidence type="ECO:0000313" key="1">
    <source>
        <dbReference type="EMBL" id="CRL03884.1"/>
    </source>
</evidence>
<dbReference type="AlphaFoldDB" id="A0A1J1IWE3"/>
<proteinExistence type="predicted"/>
<reference evidence="1 2" key="1">
    <citation type="submission" date="2015-04" db="EMBL/GenBank/DDBJ databases">
        <authorList>
            <person name="Syromyatnikov M.Y."/>
            <person name="Popov V.N."/>
        </authorList>
    </citation>
    <scope>NUCLEOTIDE SEQUENCE [LARGE SCALE GENOMIC DNA]</scope>
</reference>
<organism evidence="1 2">
    <name type="scientific">Clunio marinus</name>
    <dbReference type="NCBI Taxonomy" id="568069"/>
    <lineage>
        <taxon>Eukaryota</taxon>
        <taxon>Metazoa</taxon>
        <taxon>Ecdysozoa</taxon>
        <taxon>Arthropoda</taxon>
        <taxon>Hexapoda</taxon>
        <taxon>Insecta</taxon>
        <taxon>Pterygota</taxon>
        <taxon>Neoptera</taxon>
        <taxon>Endopterygota</taxon>
        <taxon>Diptera</taxon>
        <taxon>Nematocera</taxon>
        <taxon>Chironomoidea</taxon>
        <taxon>Chironomidae</taxon>
        <taxon>Clunio</taxon>
    </lineage>
</organism>
<sequence length="80" mass="9593">MELDFSWFPNKFDSKRFLKSCACHFSHLIDFNKRNLYGKEFQEFFVNLHSRFLVLSMMLTFKEKSEKAFNVSCGLIRTNP</sequence>
<accession>A0A1J1IWE3</accession>
<evidence type="ECO:0000313" key="2">
    <source>
        <dbReference type="Proteomes" id="UP000183832"/>
    </source>
</evidence>
<protein>
    <submittedName>
        <fullName evidence="1">CLUMA_CG017008, isoform A</fullName>
    </submittedName>
</protein>